<sequence length="437" mass="49215">MPSVMSSAFEKSQWGLTPHALHELGRAMASRDVTPWLPAIATGIGSMPRLTSRLGAIKLFEDDYETAIDLQKEPAKPKEKKEQDTEDLKKCLAESLAKKPSRGLLQVTDGDDRLLIQTARSRGERFLSDVILPLCKLVIRNTDFVANICTTLSEEASQQWLSGASVRSFTGGIIDFLAREISDHCALQAANKSKTAWFQPMQDSAYSMSMLSISTDAYRKPLSWRAISTLLCLCEKLELYDHVSKLLQPMIEIAHSAGVGDHTEFLVPLLQSLSDDLTESRHSLKHYQSLFQEVLLSYIKDLVGLKPTPPNDWSRKMKNDTCYGSLSQSKFSRNDGICDDCSAFNDFLAAPDRSEWRLKAAEPRRKYIDRLHYGLDVKTSLDKSEKPFTLIVSKTDESYRSMLNSWHGRRRSLISVFDYIGPEKLNLLLADHSDALM</sequence>
<gene>
    <name evidence="1" type="ORF">IMSHALPRED_006642</name>
</gene>
<dbReference type="OrthoDB" id="27483at2759"/>
<evidence type="ECO:0000313" key="1">
    <source>
        <dbReference type="EMBL" id="CAF9908333.1"/>
    </source>
</evidence>
<reference evidence="1" key="1">
    <citation type="submission" date="2021-03" db="EMBL/GenBank/DDBJ databases">
        <authorList>
            <person name="Tagirdzhanova G."/>
        </authorList>
    </citation>
    <scope>NUCLEOTIDE SEQUENCE</scope>
</reference>
<proteinExistence type="predicted"/>
<dbReference type="EMBL" id="CAJPDT010000004">
    <property type="protein sequence ID" value="CAF9908333.1"/>
    <property type="molecule type" value="Genomic_DNA"/>
</dbReference>
<name>A0A8H3I7Y6_9LECA</name>
<evidence type="ECO:0000313" key="2">
    <source>
        <dbReference type="Proteomes" id="UP000664534"/>
    </source>
</evidence>
<organism evidence="1 2">
    <name type="scientific">Imshaugia aleurites</name>
    <dbReference type="NCBI Taxonomy" id="172621"/>
    <lineage>
        <taxon>Eukaryota</taxon>
        <taxon>Fungi</taxon>
        <taxon>Dikarya</taxon>
        <taxon>Ascomycota</taxon>
        <taxon>Pezizomycotina</taxon>
        <taxon>Lecanoromycetes</taxon>
        <taxon>OSLEUM clade</taxon>
        <taxon>Lecanoromycetidae</taxon>
        <taxon>Lecanorales</taxon>
        <taxon>Lecanorineae</taxon>
        <taxon>Parmeliaceae</taxon>
        <taxon>Imshaugia</taxon>
    </lineage>
</organism>
<dbReference type="Proteomes" id="UP000664534">
    <property type="component" value="Unassembled WGS sequence"/>
</dbReference>
<protein>
    <submittedName>
        <fullName evidence="1">Uncharacterized protein</fullName>
    </submittedName>
</protein>
<dbReference type="AlphaFoldDB" id="A0A8H3I7Y6"/>
<keyword evidence="2" id="KW-1185">Reference proteome</keyword>
<accession>A0A8H3I7Y6</accession>
<comment type="caution">
    <text evidence="1">The sequence shown here is derived from an EMBL/GenBank/DDBJ whole genome shotgun (WGS) entry which is preliminary data.</text>
</comment>